<dbReference type="RefSeq" id="WP_178367913.1">
    <property type="nucleotide sequence ID" value="NZ_JACADJ010000078.1"/>
</dbReference>
<feature type="domain" description="DUF83" evidence="1">
    <location>
        <begin position="22"/>
        <end position="177"/>
    </location>
</feature>
<dbReference type="Gene3D" id="3.90.320.10">
    <property type="match status" value="1"/>
</dbReference>
<dbReference type="Proteomes" id="UP000553343">
    <property type="component" value="Unassembled WGS sequence"/>
</dbReference>
<protein>
    <submittedName>
        <fullName evidence="2">Dna2/Cas4 domain-containing protein</fullName>
    </submittedName>
</protein>
<evidence type="ECO:0000313" key="3">
    <source>
        <dbReference type="Proteomes" id="UP000553343"/>
    </source>
</evidence>
<proteinExistence type="predicted"/>
<dbReference type="AlphaFoldDB" id="A0A850T277"/>
<keyword evidence="3" id="KW-1185">Reference proteome</keyword>
<evidence type="ECO:0000313" key="2">
    <source>
        <dbReference type="EMBL" id="NWH06460.1"/>
    </source>
</evidence>
<dbReference type="EMBL" id="JACADJ010000078">
    <property type="protein sequence ID" value="NWH06460.1"/>
    <property type="molecule type" value="Genomic_DNA"/>
</dbReference>
<reference evidence="2 3" key="1">
    <citation type="submission" date="2020-06" db="EMBL/GenBank/DDBJ databases">
        <title>High-quality draft genome of sulfate reducer Desulfobacter latus type strain AcrS2 isolated from marine sediment.</title>
        <authorList>
            <person name="Hoppe M."/>
            <person name="Larsen C.K."/>
            <person name="Marshall I.P.G."/>
            <person name="Schramm A."/>
            <person name="Marietou A.G."/>
        </authorList>
    </citation>
    <scope>NUCLEOTIDE SEQUENCE [LARGE SCALE GENOMIC DNA]</scope>
    <source>
        <strain evidence="2 3">AcRS2</strain>
    </source>
</reference>
<dbReference type="InterPro" id="IPR022765">
    <property type="entry name" value="Dna2/Cas4_DUF83"/>
</dbReference>
<dbReference type="PANTHER" id="PTHR37168">
    <property type="entry name" value="CRISPR-ASSOCIATED EXONUCLEASE CAS4"/>
    <property type="match status" value="1"/>
</dbReference>
<name>A0A850T277_9BACT</name>
<dbReference type="PANTHER" id="PTHR37168:SF2">
    <property type="entry name" value="CRISPR-ASSOCIATED EXONUCLEASE CAS4"/>
    <property type="match status" value="1"/>
</dbReference>
<organism evidence="2 3">
    <name type="scientific">Desulfobacter latus</name>
    <dbReference type="NCBI Taxonomy" id="2292"/>
    <lineage>
        <taxon>Bacteria</taxon>
        <taxon>Pseudomonadati</taxon>
        <taxon>Thermodesulfobacteriota</taxon>
        <taxon>Desulfobacteria</taxon>
        <taxon>Desulfobacterales</taxon>
        <taxon>Desulfobacteraceae</taxon>
        <taxon>Desulfobacter</taxon>
    </lineage>
</organism>
<comment type="caution">
    <text evidence="2">The sequence shown here is derived from an EMBL/GenBank/DDBJ whole genome shotgun (WGS) entry which is preliminary data.</text>
</comment>
<gene>
    <name evidence="2" type="ORF">HXW94_15965</name>
</gene>
<sequence length="180" mass="20734">MFKDWPHSTEFYEEVDRLNLHGLHFQHIALCERRAWMYLHHINFAQWYGRVQTGSAKHAAGYSRDRSTQGLFGLAPDRIDWENRIVYENKGTAGAVDASNDQTAFYAVMLSLTTGREWRAVTHVLSTRKRREVPLDTVQLQRLCTSLKRLKLLASMDKPPEARRMRLCAACSLAGFCGFD</sequence>
<evidence type="ECO:0000259" key="1">
    <source>
        <dbReference type="Pfam" id="PF01930"/>
    </source>
</evidence>
<dbReference type="Pfam" id="PF01930">
    <property type="entry name" value="Cas_Cas4"/>
    <property type="match status" value="1"/>
</dbReference>
<accession>A0A850T277</accession>
<dbReference type="InterPro" id="IPR011604">
    <property type="entry name" value="PDDEXK-like_dom_sf"/>
</dbReference>